<evidence type="ECO:0000259" key="4">
    <source>
        <dbReference type="PROSITE" id="PS50995"/>
    </source>
</evidence>
<organism evidence="5 6">
    <name type="scientific">Brevibacillus ruminantium</name>
    <dbReference type="NCBI Taxonomy" id="2950604"/>
    <lineage>
        <taxon>Bacteria</taxon>
        <taxon>Bacillati</taxon>
        <taxon>Bacillota</taxon>
        <taxon>Bacilli</taxon>
        <taxon>Bacillales</taxon>
        <taxon>Paenibacillaceae</taxon>
        <taxon>Brevibacillus</taxon>
    </lineage>
</organism>
<dbReference type="CDD" id="cd00090">
    <property type="entry name" value="HTH_ARSR"/>
    <property type="match status" value="1"/>
</dbReference>
<dbReference type="SUPFAM" id="SSF46785">
    <property type="entry name" value="Winged helix' DNA-binding domain"/>
    <property type="match status" value="1"/>
</dbReference>
<dbReference type="RefSeq" id="WP_251871539.1">
    <property type="nucleotide sequence ID" value="NZ_CP098755.1"/>
</dbReference>
<dbReference type="InterPro" id="IPR011991">
    <property type="entry name" value="ArsR-like_HTH"/>
</dbReference>
<proteinExistence type="predicted"/>
<keyword evidence="3" id="KW-0804">Transcription</keyword>
<dbReference type="SMART" id="SM00347">
    <property type="entry name" value="HTH_MARR"/>
    <property type="match status" value="1"/>
</dbReference>
<dbReference type="InterPro" id="IPR000835">
    <property type="entry name" value="HTH_MarR-typ"/>
</dbReference>
<dbReference type="PROSITE" id="PS50995">
    <property type="entry name" value="HTH_MARR_2"/>
    <property type="match status" value="1"/>
</dbReference>
<dbReference type="PANTHER" id="PTHR42756:SF1">
    <property type="entry name" value="TRANSCRIPTIONAL REPRESSOR OF EMRAB OPERON"/>
    <property type="match status" value="1"/>
</dbReference>
<evidence type="ECO:0000256" key="1">
    <source>
        <dbReference type="ARBA" id="ARBA00023015"/>
    </source>
</evidence>
<gene>
    <name evidence="5" type="ORF">NDK47_20085</name>
</gene>
<keyword evidence="2" id="KW-0238">DNA-binding</keyword>
<dbReference type="Gene3D" id="1.10.10.10">
    <property type="entry name" value="Winged helix-like DNA-binding domain superfamily/Winged helix DNA-binding domain"/>
    <property type="match status" value="1"/>
</dbReference>
<evidence type="ECO:0000313" key="6">
    <source>
        <dbReference type="Proteomes" id="UP001056500"/>
    </source>
</evidence>
<dbReference type="PANTHER" id="PTHR42756">
    <property type="entry name" value="TRANSCRIPTIONAL REGULATOR, MARR"/>
    <property type="match status" value="1"/>
</dbReference>
<feature type="domain" description="HTH marR-type" evidence="4">
    <location>
        <begin position="1"/>
        <end position="135"/>
    </location>
</feature>
<name>A0ABY4WEN3_9BACL</name>
<protein>
    <submittedName>
        <fullName evidence="5">MarR family transcriptional regulator</fullName>
    </submittedName>
</protein>
<reference evidence="5" key="1">
    <citation type="submission" date="2022-06" db="EMBL/GenBank/DDBJ databases">
        <title>Genome sequencing of Brevibacillus sp. BB3-R1.</title>
        <authorList>
            <person name="Heo J."/>
            <person name="Lee D."/>
            <person name="Won M."/>
            <person name="Han B.-H."/>
            <person name="Hong S.-B."/>
            <person name="Kwon S.-W."/>
        </authorList>
    </citation>
    <scope>NUCLEOTIDE SEQUENCE</scope>
    <source>
        <strain evidence="5">BB3-R1</strain>
    </source>
</reference>
<keyword evidence="1" id="KW-0805">Transcription regulation</keyword>
<accession>A0ABY4WEN3</accession>
<evidence type="ECO:0000313" key="5">
    <source>
        <dbReference type="EMBL" id="USG64427.1"/>
    </source>
</evidence>
<sequence>MNKPVTIRDLLKRLNKTINTIAARELEKFGLTVPQLMVLRALKTDSLTIGQISKTVDLSYSTVSGIIDRLERDKLVERKRDEKDRRVVWISTTKKLQEQFEKLPIFSEAFYNTLFSDFSDAELEQIVRALETLISKLEKES</sequence>
<dbReference type="EMBL" id="CP098755">
    <property type="protein sequence ID" value="USG64427.1"/>
    <property type="molecule type" value="Genomic_DNA"/>
</dbReference>
<dbReference type="InterPro" id="IPR036390">
    <property type="entry name" value="WH_DNA-bd_sf"/>
</dbReference>
<dbReference type="Pfam" id="PF12802">
    <property type="entry name" value="MarR_2"/>
    <property type="match status" value="1"/>
</dbReference>
<keyword evidence="6" id="KW-1185">Reference proteome</keyword>
<evidence type="ECO:0000256" key="3">
    <source>
        <dbReference type="ARBA" id="ARBA00023163"/>
    </source>
</evidence>
<evidence type="ECO:0000256" key="2">
    <source>
        <dbReference type="ARBA" id="ARBA00023125"/>
    </source>
</evidence>
<dbReference type="Proteomes" id="UP001056500">
    <property type="component" value="Chromosome"/>
</dbReference>
<dbReference type="PRINTS" id="PR00598">
    <property type="entry name" value="HTHMARR"/>
</dbReference>
<dbReference type="InterPro" id="IPR036388">
    <property type="entry name" value="WH-like_DNA-bd_sf"/>
</dbReference>